<accession>A0A5B0LQ38</accession>
<dbReference type="Proteomes" id="UP000325313">
    <property type="component" value="Unassembled WGS sequence"/>
</dbReference>
<gene>
    <name evidence="3" type="ORF">PGT21_050336</name>
    <name evidence="2" type="ORF">PGTUg99_002373</name>
</gene>
<evidence type="ECO:0000313" key="2">
    <source>
        <dbReference type="EMBL" id="KAA1063912.1"/>
    </source>
</evidence>
<dbReference type="EMBL" id="VSWC01000196">
    <property type="protein sequence ID" value="KAA1065674.1"/>
    <property type="molecule type" value="Genomic_DNA"/>
</dbReference>
<comment type="caution">
    <text evidence="3">The sequence shown here is derived from an EMBL/GenBank/DDBJ whole genome shotgun (WGS) entry which is preliminary data.</text>
</comment>
<feature type="signal peptide" evidence="1">
    <location>
        <begin position="1"/>
        <end position="17"/>
    </location>
</feature>
<name>A0A5B0LQ38_PUCGR</name>
<proteinExistence type="predicted"/>
<feature type="chain" id="PRO_5033848670" evidence="1">
    <location>
        <begin position="18"/>
        <end position="549"/>
    </location>
</feature>
<dbReference type="EMBL" id="VDEP01000518">
    <property type="protein sequence ID" value="KAA1063912.1"/>
    <property type="molecule type" value="Genomic_DNA"/>
</dbReference>
<dbReference type="Proteomes" id="UP000324748">
    <property type="component" value="Unassembled WGS sequence"/>
</dbReference>
<evidence type="ECO:0000256" key="1">
    <source>
        <dbReference type="SAM" id="SignalP"/>
    </source>
</evidence>
<dbReference type="AlphaFoldDB" id="A0A5B0LQ38"/>
<keyword evidence="1" id="KW-0732">Signal</keyword>
<organism evidence="3 4">
    <name type="scientific">Puccinia graminis f. sp. tritici</name>
    <dbReference type="NCBI Taxonomy" id="56615"/>
    <lineage>
        <taxon>Eukaryota</taxon>
        <taxon>Fungi</taxon>
        <taxon>Dikarya</taxon>
        <taxon>Basidiomycota</taxon>
        <taxon>Pucciniomycotina</taxon>
        <taxon>Pucciniomycetes</taxon>
        <taxon>Pucciniales</taxon>
        <taxon>Pucciniaceae</taxon>
        <taxon>Puccinia</taxon>
    </lineage>
</organism>
<evidence type="ECO:0000313" key="5">
    <source>
        <dbReference type="Proteomes" id="UP000325313"/>
    </source>
</evidence>
<reference evidence="4 5" key="1">
    <citation type="submission" date="2019-05" db="EMBL/GenBank/DDBJ databases">
        <title>Emergence of the Ug99 lineage of the wheat stem rust pathogen through somatic hybridization.</title>
        <authorList>
            <person name="Li F."/>
            <person name="Upadhyaya N.M."/>
            <person name="Sperschneider J."/>
            <person name="Matny O."/>
            <person name="Nguyen-Phuc H."/>
            <person name="Mago R."/>
            <person name="Raley C."/>
            <person name="Miller M.E."/>
            <person name="Silverstein K.A.T."/>
            <person name="Henningsen E."/>
            <person name="Hirsch C.D."/>
            <person name="Visser B."/>
            <person name="Pretorius Z.A."/>
            <person name="Steffenson B.J."/>
            <person name="Schwessinger B."/>
            <person name="Dodds P.N."/>
            <person name="Figueroa M."/>
        </authorList>
    </citation>
    <scope>NUCLEOTIDE SEQUENCE [LARGE SCALE GENOMIC DNA]</scope>
    <source>
        <strain evidence="3">21-0</strain>
        <strain evidence="2 5">Ug99</strain>
    </source>
</reference>
<evidence type="ECO:0000313" key="4">
    <source>
        <dbReference type="Proteomes" id="UP000324748"/>
    </source>
</evidence>
<evidence type="ECO:0000313" key="3">
    <source>
        <dbReference type="EMBL" id="KAA1065674.1"/>
    </source>
</evidence>
<keyword evidence="4" id="KW-1185">Reference proteome</keyword>
<sequence>MIVQTILVNLWFISVYSTHIGKIKYKLEQMNGADGRVGLQHALRSDLEDNQLADGGESLTKSNSHLVRKCTKVRHFLEDLTEVSHSQDSLSSHFKTSRVKEIQILNTEKFNFIKKQAEEITNFHKKLQEEFEKSISNPEIGNEEFKTETHLISNFQKHISDLKKWELFRLLEEGSPDSQILNLDILDLIGKKLHLPPLKKLGEIIPCYNHIFNPSSKEEIQDSSITIAAGHYAFKIVDFFFHMNLINEETVQSIFQEENMVQKVIQYSVAHLRRDGVLITLDFPLYLTAHWYWPHLWKSFQAPGRKEEKMFEIGLLIESIKNHGGKCEELKNNQSFKYFLQQISCVKYIGKLKECGGSNPSRLFKNEYNRKNPPNPDDYQNFKDDIESLMEIQNTILSRRKFDCNEEKLSLAIFEFFDFVEVEMFPGILKKVSDKSPQELERFEDIFKLQILGSKFYHSRLMAWGYYHLTHQVTRTLDFDKSIYVKYEDRMLETWDEFVGKYTEVSEKHHHYLDCILMNAVKYYIHNGKDMIDSLHEKTEGKKLIWTSK</sequence>
<dbReference type="OrthoDB" id="10541921at2759"/>
<protein>
    <submittedName>
        <fullName evidence="3">Uncharacterized protein</fullName>
    </submittedName>
</protein>